<reference evidence="3" key="1">
    <citation type="journal article" date="2019" name="IScience">
        <title>Narwhal Genome Reveals Long-Term Low Genetic Diversity despite Current Large Abundance Size.</title>
        <authorList>
            <person name="Westbury M.V."/>
            <person name="Petersen B."/>
            <person name="Garde E."/>
            <person name="Heide-Jorgensen M.P."/>
            <person name="Lorenzen E.D."/>
        </authorList>
    </citation>
    <scope>NUCLEOTIDE SEQUENCE [LARGE SCALE GENOMIC DNA]</scope>
</reference>
<feature type="compositionally biased region" description="Basic residues" evidence="1">
    <location>
        <begin position="46"/>
        <end position="55"/>
    </location>
</feature>
<protein>
    <submittedName>
        <fullName evidence="2">Uncharacterized protein</fullName>
    </submittedName>
</protein>
<dbReference type="AlphaFoldDB" id="A0A4V6WPA0"/>
<accession>A0A4V6WPA0</accession>
<sequence length="181" mass="20658">MREVVSYTGSCRSGNEAQNRRQERIHLQTKKCKQKRKGEQRENRGKERHPVKKVHPCQQESGIPEGWKSSQTPGVIPRVPSGDTKANAYTFVICTGKRGALKRRVLMLEFNLRGRCIRATTSHLAPSSGRNESQAGNIRSDLIQYQCVMRIKGLIDSQQQTTREKKPHFDGRCISSIQRRD</sequence>
<evidence type="ECO:0000313" key="2">
    <source>
        <dbReference type="EMBL" id="TKC49760.1"/>
    </source>
</evidence>
<feature type="region of interest" description="Disordered" evidence="1">
    <location>
        <begin position="1"/>
        <end position="74"/>
    </location>
</feature>
<feature type="compositionally biased region" description="Basic residues" evidence="1">
    <location>
        <begin position="27"/>
        <end position="36"/>
    </location>
</feature>
<organism evidence="2 3">
    <name type="scientific">Monodon monoceros</name>
    <name type="common">Narwhal</name>
    <name type="synonym">Ceratodon monodon</name>
    <dbReference type="NCBI Taxonomy" id="40151"/>
    <lineage>
        <taxon>Eukaryota</taxon>
        <taxon>Metazoa</taxon>
        <taxon>Chordata</taxon>
        <taxon>Craniata</taxon>
        <taxon>Vertebrata</taxon>
        <taxon>Euteleostomi</taxon>
        <taxon>Mammalia</taxon>
        <taxon>Eutheria</taxon>
        <taxon>Laurasiatheria</taxon>
        <taxon>Artiodactyla</taxon>
        <taxon>Whippomorpha</taxon>
        <taxon>Cetacea</taxon>
        <taxon>Odontoceti</taxon>
        <taxon>Monodontidae</taxon>
        <taxon>Monodon</taxon>
    </lineage>
</organism>
<feature type="compositionally biased region" description="Basic and acidic residues" evidence="1">
    <location>
        <begin position="162"/>
        <end position="171"/>
    </location>
</feature>
<gene>
    <name evidence="2" type="ORF">EI555_012065</name>
</gene>
<feature type="region of interest" description="Disordered" evidence="1">
    <location>
        <begin position="157"/>
        <end position="181"/>
    </location>
</feature>
<evidence type="ECO:0000256" key="1">
    <source>
        <dbReference type="SAM" id="MobiDB-lite"/>
    </source>
</evidence>
<comment type="caution">
    <text evidence="2">The sequence shown here is derived from an EMBL/GenBank/DDBJ whole genome shotgun (WGS) entry which is preliminary data.</text>
</comment>
<feature type="compositionally biased region" description="Polar residues" evidence="1">
    <location>
        <begin position="7"/>
        <end position="17"/>
    </location>
</feature>
<dbReference type="EMBL" id="RWIC01000107">
    <property type="protein sequence ID" value="TKC49760.1"/>
    <property type="molecule type" value="Genomic_DNA"/>
</dbReference>
<evidence type="ECO:0000313" key="3">
    <source>
        <dbReference type="Proteomes" id="UP000308365"/>
    </source>
</evidence>
<dbReference type="Proteomes" id="UP000308365">
    <property type="component" value="Unassembled WGS sequence"/>
</dbReference>
<proteinExistence type="predicted"/>
<name>A0A4V6WPA0_MONMO</name>